<evidence type="ECO:0000313" key="2">
    <source>
        <dbReference type="Proteomes" id="UP000672526"/>
    </source>
</evidence>
<accession>A0ABM8SGY4</accession>
<keyword evidence="2" id="KW-1185">Reference proteome</keyword>
<reference evidence="1 2" key="1">
    <citation type="submission" date="2021-02" db="EMBL/GenBank/DDBJ databases">
        <authorList>
            <person name="Vanwijnsberghe S."/>
        </authorList>
    </citation>
    <scope>NUCLEOTIDE SEQUENCE [LARGE SCALE GENOMIC DNA]</scope>
    <source>
        <strain evidence="1 2">LMG 31837</strain>
    </source>
</reference>
<proteinExistence type="predicted"/>
<comment type="caution">
    <text evidence="1">The sequence shown here is derived from an EMBL/GenBank/DDBJ whole genome shotgun (WGS) entry which is preliminary data.</text>
</comment>
<protein>
    <submittedName>
        <fullName evidence="1">Uncharacterized protein</fullName>
    </submittedName>
</protein>
<name>A0ABM8SGY4_9BURK</name>
<gene>
    <name evidence="1" type="ORF">R69888_05571</name>
</gene>
<organism evidence="1 2">
    <name type="scientific">Paraburkholderia haematera</name>
    <dbReference type="NCBI Taxonomy" id="2793077"/>
    <lineage>
        <taxon>Bacteria</taxon>
        <taxon>Pseudomonadati</taxon>
        <taxon>Pseudomonadota</taxon>
        <taxon>Betaproteobacteria</taxon>
        <taxon>Burkholderiales</taxon>
        <taxon>Burkholderiaceae</taxon>
        <taxon>Paraburkholderia</taxon>
    </lineage>
</organism>
<dbReference type="EMBL" id="CAJNBK010000022">
    <property type="protein sequence ID" value="CAE6809004.1"/>
    <property type="molecule type" value="Genomic_DNA"/>
</dbReference>
<dbReference type="Proteomes" id="UP000672526">
    <property type="component" value="Unassembled WGS sequence"/>
</dbReference>
<evidence type="ECO:0000313" key="1">
    <source>
        <dbReference type="EMBL" id="CAE6809004.1"/>
    </source>
</evidence>
<sequence>MILIVDYEFKYELIVCDSTGDGLEPGCQRICIDGNRDLRSPIGSWLDLQKRVCLQQFQRLNVQKKRLPGGGRSNPVTYQQWRSESLLQCKDSLKDRTTSDVQHASRPAEMPCFRNHSKRFELLLIDIHILESSPCLHDQATREAAPH</sequence>